<dbReference type="SMART" id="SM00418">
    <property type="entry name" value="HTH_ARSR"/>
    <property type="match status" value="1"/>
</dbReference>
<dbReference type="PANTHER" id="PTHR38600:SF2">
    <property type="entry name" value="SLL0088 PROTEIN"/>
    <property type="match status" value="1"/>
</dbReference>
<dbReference type="InterPro" id="IPR036390">
    <property type="entry name" value="WH_DNA-bd_sf"/>
</dbReference>
<evidence type="ECO:0000313" key="2">
    <source>
        <dbReference type="EMBL" id="OAP88684.1"/>
    </source>
</evidence>
<dbReference type="InterPro" id="IPR011991">
    <property type="entry name" value="ArsR-like_HTH"/>
</dbReference>
<dbReference type="Pfam" id="PF12840">
    <property type="entry name" value="HTH_20"/>
    <property type="match status" value="1"/>
</dbReference>
<dbReference type="GO" id="GO:0003700">
    <property type="term" value="F:DNA-binding transcription factor activity"/>
    <property type="evidence" value="ECO:0007669"/>
    <property type="project" value="InterPro"/>
</dbReference>
<name>A0A179BCC6_RHILE</name>
<dbReference type="eggNOG" id="COG0640">
    <property type="taxonomic scope" value="Bacteria"/>
</dbReference>
<proteinExistence type="predicted"/>
<comment type="caution">
    <text evidence="2">The sequence shown here is derived from an EMBL/GenBank/DDBJ whole genome shotgun (WGS) entry which is preliminary data.</text>
</comment>
<dbReference type="PANTHER" id="PTHR38600">
    <property type="entry name" value="TRANSCRIPTIONAL REGULATORY PROTEIN"/>
    <property type="match status" value="1"/>
</dbReference>
<evidence type="ECO:0000259" key="1">
    <source>
        <dbReference type="PROSITE" id="PS50987"/>
    </source>
</evidence>
<dbReference type="InterPro" id="IPR036388">
    <property type="entry name" value="WH-like_DNA-bd_sf"/>
</dbReference>
<dbReference type="PROSITE" id="PS50987">
    <property type="entry name" value="HTH_ARSR_2"/>
    <property type="match status" value="1"/>
</dbReference>
<sequence>MIESQADLDRMFHALSDRSRRGMIDRLGRGPASVTELAAPLAVALPTVLKHLQVLEESGLVLSEKSGRVRTYRLKQDALAAVERWVEQRKIRWTTTFDRLDQFLANETESLPE</sequence>
<dbReference type="PRINTS" id="PR00778">
    <property type="entry name" value="HTHARSR"/>
</dbReference>
<dbReference type="CDD" id="cd00090">
    <property type="entry name" value="HTH_ARSR"/>
    <property type="match status" value="1"/>
</dbReference>
<dbReference type="EMBL" id="LWBS01000450">
    <property type="protein sequence ID" value="OAP88684.1"/>
    <property type="molecule type" value="Genomic_DNA"/>
</dbReference>
<protein>
    <submittedName>
        <fullName evidence="2">Transcriptional regulator</fullName>
    </submittedName>
</protein>
<feature type="domain" description="HTH arsR-type" evidence="1">
    <location>
        <begin position="1"/>
        <end position="94"/>
    </location>
</feature>
<dbReference type="NCBIfam" id="NF033788">
    <property type="entry name" value="HTH_metalloreg"/>
    <property type="match status" value="1"/>
</dbReference>
<dbReference type="SUPFAM" id="SSF46785">
    <property type="entry name" value="Winged helix' DNA-binding domain"/>
    <property type="match status" value="1"/>
</dbReference>
<gene>
    <name evidence="2" type="ORF">A4U53_07885</name>
</gene>
<dbReference type="AlphaFoldDB" id="A0A179BCC6"/>
<reference evidence="2" key="1">
    <citation type="submission" date="2016-04" db="EMBL/GenBank/DDBJ databases">
        <title>Fast-growing isolate from the root nodules of Vavilovia formosa.</title>
        <authorList>
            <person name="Kimeklis A."/>
            <person name="Safronova V."/>
            <person name="Belimov A."/>
            <person name="Andronov E."/>
        </authorList>
    </citation>
    <scope>NUCLEOTIDE SEQUENCE [LARGE SCALE GENOMIC DNA]</scope>
    <source>
        <strain evidence="2">Vaf-46</strain>
    </source>
</reference>
<dbReference type="Gene3D" id="1.10.10.10">
    <property type="entry name" value="Winged helix-like DNA-binding domain superfamily/Winged helix DNA-binding domain"/>
    <property type="match status" value="1"/>
</dbReference>
<dbReference type="InterPro" id="IPR001845">
    <property type="entry name" value="HTH_ArsR_DNA-bd_dom"/>
</dbReference>
<accession>A0A179BCC6</accession>
<organism evidence="2">
    <name type="scientific">Rhizobium leguminosarum</name>
    <dbReference type="NCBI Taxonomy" id="384"/>
    <lineage>
        <taxon>Bacteria</taxon>
        <taxon>Pseudomonadati</taxon>
        <taxon>Pseudomonadota</taxon>
        <taxon>Alphaproteobacteria</taxon>
        <taxon>Hyphomicrobiales</taxon>
        <taxon>Rhizobiaceae</taxon>
        <taxon>Rhizobium/Agrobacterium group</taxon>
        <taxon>Rhizobium</taxon>
    </lineage>
</organism>